<dbReference type="RefSeq" id="WP_247736638.1">
    <property type="nucleotide sequence ID" value="NZ_JALLIL010000026.1"/>
</dbReference>
<dbReference type="Gene3D" id="1.10.10.10">
    <property type="entry name" value="Winged helix-like DNA-binding domain superfamily/Winged helix DNA-binding domain"/>
    <property type="match status" value="1"/>
</dbReference>
<dbReference type="InterPro" id="IPR000847">
    <property type="entry name" value="LysR_HTH_N"/>
</dbReference>
<dbReference type="Gene3D" id="3.40.190.290">
    <property type="match status" value="1"/>
</dbReference>
<dbReference type="PANTHER" id="PTHR30419">
    <property type="entry name" value="HTH-TYPE TRANSCRIPTIONAL REGULATOR YBHD"/>
    <property type="match status" value="1"/>
</dbReference>
<dbReference type="PANTHER" id="PTHR30419:SF8">
    <property type="entry name" value="NITROGEN ASSIMILATION TRANSCRIPTIONAL ACTIVATOR-RELATED"/>
    <property type="match status" value="1"/>
</dbReference>
<evidence type="ECO:0000256" key="2">
    <source>
        <dbReference type="ARBA" id="ARBA00023015"/>
    </source>
</evidence>
<keyword evidence="4" id="KW-0804">Transcription</keyword>
<gene>
    <name evidence="6" type="primary">dbdR</name>
</gene>
<protein>
    <submittedName>
        <fullName evidence="6">Transcriptional regulator LysR family</fullName>
    </submittedName>
</protein>
<dbReference type="PROSITE" id="PS50931">
    <property type="entry name" value="HTH_LYSR"/>
    <property type="match status" value="1"/>
</dbReference>
<evidence type="ECO:0000256" key="1">
    <source>
        <dbReference type="ARBA" id="ARBA00009437"/>
    </source>
</evidence>
<evidence type="ECO:0000259" key="5">
    <source>
        <dbReference type="PROSITE" id="PS50931"/>
    </source>
</evidence>
<dbReference type="GO" id="GO:0003677">
    <property type="term" value="F:DNA binding"/>
    <property type="evidence" value="ECO:0007669"/>
    <property type="project" value="UniProtKB-KW"/>
</dbReference>
<organism evidence="6">
    <name type="scientific">Thauera aromatica</name>
    <dbReference type="NCBI Taxonomy" id="59405"/>
    <lineage>
        <taxon>Bacteria</taxon>
        <taxon>Pseudomonadati</taxon>
        <taxon>Pseudomonadota</taxon>
        <taxon>Betaproteobacteria</taxon>
        <taxon>Rhodocyclales</taxon>
        <taxon>Zoogloeaceae</taxon>
        <taxon>Thauera</taxon>
    </lineage>
</organism>
<comment type="similarity">
    <text evidence="1">Belongs to the LysR transcriptional regulatory family.</text>
</comment>
<accession>A0A088S797</accession>
<evidence type="ECO:0000256" key="3">
    <source>
        <dbReference type="ARBA" id="ARBA00023125"/>
    </source>
</evidence>
<reference evidence="6" key="2">
    <citation type="submission" date="2014-09" db="EMBL/GenBank/DDBJ databases">
        <title>Identification of the gene cluster for the anaerobic degradation of 3,5-dihydroxybenzoate (alpha-resorcylate) in Thauera aromatica strain AR-1.</title>
        <authorList>
            <person name="Molina Fuentes A."/>
            <person name="Marin P."/>
            <person name="Pacheco D."/>
            <person name="Philipp B."/>
            <person name="Schink B."/>
            <person name="Marques S."/>
        </authorList>
    </citation>
    <scope>NUCLEOTIDE SEQUENCE</scope>
    <source>
        <strain evidence="6">AR1</strain>
    </source>
</reference>
<keyword evidence="3" id="KW-0238">DNA-binding</keyword>
<dbReference type="Pfam" id="PF00126">
    <property type="entry name" value="HTH_1"/>
    <property type="match status" value="1"/>
</dbReference>
<dbReference type="InterPro" id="IPR036388">
    <property type="entry name" value="WH-like_DNA-bd_sf"/>
</dbReference>
<dbReference type="Pfam" id="PF03466">
    <property type="entry name" value="LysR_substrate"/>
    <property type="match status" value="1"/>
</dbReference>
<dbReference type="SUPFAM" id="SSF46785">
    <property type="entry name" value="Winged helix' DNA-binding domain"/>
    <property type="match status" value="1"/>
</dbReference>
<evidence type="ECO:0000313" key="6">
    <source>
        <dbReference type="EMBL" id="AIO06107.1"/>
    </source>
</evidence>
<name>A0A088S797_THAAR</name>
<dbReference type="GO" id="GO:0003700">
    <property type="term" value="F:DNA-binding transcription factor activity"/>
    <property type="evidence" value="ECO:0007669"/>
    <property type="project" value="InterPro"/>
</dbReference>
<dbReference type="InterPro" id="IPR036390">
    <property type="entry name" value="WH_DNA-bd_sf"/>
</dbReference>
<sequence length="305" mass="33183">MKLSQLQHLIAVAEAGTVRQAAKVLFLSQSSVTKSIHQLEESLGVELFHRGSHGVTPTAAGRALIARAKVVEAELREARNDIDSIVGAGTGELRISISPTVSVGLAPQAVIEFKRSRPRVSVQIQEGVYPDVLQSVRTGDVDFAICLMPERPRDEGLSCELLLPDRVTPAVRASHPLASSRKKLMDLVNADWVIYRLGRSGRDVFEQTFLASGLKPPSSTIDCASFAATLTLVERGDYITLVPKRLFADKAAARWGIVPLAMESPMPAWNIAVFYRAEHELSPVCLAFLHELRAAATDILTRQSG</sequence>
<feature type="domain" description="HTH lysR-type" evidence="5">
    <location>
        <begin position="1"/>
        <end position="58"/>
    </location>
</feature>
<dbReference type="FunFam" id="1.10.10.10:FF:000001">
    <property type="entry name" value="LysR family transcriptional regulator"/>
    <property type="match status" value="1"/>
</dbReference>
<evidence type="ECO:0000256" key="4">
    <source>
        <dbReference type="ARBA" id="ARBA00023163"/>
    </source>
</evidence>
<dbReference type="InterPro" id="IPR005119">
    <property type="entry name" value="LysR_subst-bd"/>
</dbReference>
<dbReference type="GO" id="GO:0005829">
    <property type="term" value="C:cytosol"/>
    <property type="evidence" value="ECO:0007669"/>
    <property type="project" value="TreeGrafter"/>
</dbReference>
<reference evidence="6" key="1">
    <citation type="submission" date="2014-06" db="EMBL/GenBank/DDBJ databases">
        <authorList>
            <person name="Molina-Fuentes A."/>
            <person name="Marques S."/>
        </authorList>
    </citation>
    <scope>NUCLEOTIDE SEQUENCE</scope>
    <source>
        <strain evidence="6">AR1</strain>
    </source>
</reference>
<dbReference type="InterPro" id="IPR050950">
    <property type="entry name" value="HTH-type_LysR_regulators"/>
</dbReference>
<keyword evidence="2" id="KW-0805">Transcription regulation</keyword>
<dbReference type="PRINTS" id="PR00039">
    <property type="entry name" value="HTHLYSR"/>
</dbReference>
<dbReference type="EMBL" id="KJ995609">
    <property type="protein sequence ID" value="AIO06107.1"/>
    <property type="molecule type" value="Genomic_DNA"/>
</dbReference>
<proteinExistence type="inferred from homology"/>
<dbReference type="AlphaFoldDB" id="A0A088S797"/>
<dbReference type="SUPFAM" id="SSF53850">
    <property type="entry name" value="Periplasmic binding protein-like II"/>
    <property type="match status" value="1"/>
</dbReference>